<name>A0AA39VVP8_ACESA</name>
<accession>A0AA39VVP8</accession>
<evidence type="ECO:0000256" key="1">
    <source>
        <dbReference type="SAM" id="MobiDB-lite"/>
    </source>
</evidence>
<dbReference type="Proteomes" id="UP001168877">
    <property type="component" value="Unassembled WGS sequence"/>
</dbReference>
<feature type="compositionally biased region" description="Acidic residues" evidence="1">
    <location>
        <begin position="235"/>
        <end position="246"/>
    </location>
</feature>
<dbReference type="AlphaFoldDB" id="A0AA39VVP8"/>
<feature type="compositionally biased region" description="Acidic residues" evidence="1">
    <location>
        <begin position="255"/>
        <end position="269"/>
    </location>
</feature>
<protein>
    <submittedName>
        <fullName evidence="2">Uncharacterized protein</fullName>
    </submittedName>
</protein>
<organism evidence="2 3">
    <name type="scientific">Acer saccharum</name>
    <name type="common">Sugar maple</name>
    <dbReference type="NCBI Taxonomy" id="4024"/>
    <lineage>
        <taxon>Eukaryota</taxon>
        <taxon>Viridiplantae</taxon>
        <taxon>Streptophyta</taxon>
        <taxon>Embryophyta</taxon>
        <taxon>Tracheophyta</taxon>
        <taxon>Spermatophyta</taxon>
        <taxon>Magnoliopsida</taxon>
        <taxon>eudicotyledons</taxon>
        <taxon>Gunneridae</taxon>
        <taxon>Pentapetalae</taxon>
        <taxon>rosids</taxon>
        <taxon>malvids</taxon>
        <taxon>Sapindales</taxon>
        <taxon>Sapindaceae</taxon>
        <taxon>Hippocastanoideae</taxon>
        <taxon>Acereae</taxon>
        <taxon>Acer</taxon>
    </lineage>
</organism>
<feature type="region of interest" description="Disordered" evidence="1">
    <location>
        <begin position="221"/>
        <end position="269"/>
    </location>
</feature>
<dbReference type="EMBL" id="JAUESC010000003">
    <property type="protein sequence ID" value="KAK0600489.1"/>
    <property type="molecule type" value="Genomic_DNA"/>
</dbReference>
<proteinExistence type="predicted"/>
<reference evidence="2" key="2">
    <citation type="submission" date="2023-06" db="EMBL/GenBank/DDBJ databases">
        <authorList>
            <person name="Swenson N.G."/>
            <person name="Wegrzyn J.L."/>
            <person name="Mcevoy S.L."/>
        </authorList>
    </citation>
    <scope>NUCLEOTIDE SEQUENCE</scope>
    <source>
        <strain evidence="2">NS2018</strain>
        <tissue evidence="2">Leaf</tissue>
    </source>
</reference>
<evidence type="ECO:0000313" key="2">
    <source>
        <dbReference type="EMBL" id="KAK0600489.1"/>
    </source>
</evidence>
<gene>
    <name evidence="2" type="ORF">LWI29_015439</name>
</gene>
<evidence type="ECO:0000313" key="3">
    <source>
        <dbReference type="Proteomes" id="UP001168877"/>
    </source>
</evidence>
<comment type="caution">
    <text evidence="2">The sequence shown here is derived from an EMBL/GenBank/DDBJ whole genome shotgun (WGS) entry which is preliminary data.</text>
</comment>
<sequence>MRKERIDNCITFNSLSKKGSSSCRVTDRGINGLMNRFVLNVEKDMVEDLGGNNQQGLKNEARQKTCIDIARFFYENGLAFNVNSSPSFVSMLRSVGSYGRGLKPPTAHELSNTLLIAEEANTQEIVAEVKKTWSRTLCPLCQMYFYALARRFGYHKDYEPWYVVPGLGLEDGLVKIITNDNVEQMNHALNPDRRVDMYIQGTRVKHDKASPSNVNKFENVEAEEAEHGEGTNYVEEPEQSDMEDDYLGAYSDSGSESEDFDDDFMEPEY</sequence>
<keyword evidence="3" id="KW-1185">Reference proteome</keyword>
<reference evidence="2" key="1">
    <citation type="journal article" date="2022" name="Plant J.">
        <title>Strategies of tolerance reflected in two North American maple genomes.</title>
        <authorList>
            <person name="McEvoy S.L."/>
            <person name="Sezen U.U."/>
            <person name="Trouern-Trend A."/>
            <person name="McMahon S.M."/>
            <person name="Schaberg P.G."/>
            <person name="Yang J."/>
            <person name="Wegrzyn J.L."/>
            <person name="Swenson N.G."/>
        </authorList>
    </citation>
    <scope>NUCLEOTIDE SEQUENCE</scope>
    <source>
        <strain evidence="2">NS2018</strain>
    </source>
</reference>